<name>X1TBU7_9ZZZZ</name>
<dbReference type="InterPro" id="IPR051933">
    <property type="entry name" value="Resuscitation_pf_RpfB"/>
</dbReference>
<comment type="caution">
    <text evidence="4">The sequence shown here is derived from an EMBL/GenBank/DDBJ whole genome shotgun (WGS) entry which is preliminary data.</text>
</comment>
<sequence>MKNINRLIYLVLYIILISILYAIYTLPTPAKEPNYLILEVTGYYPGPECCWPDDDGFTAIGDVAGRGSVAIDDKNGPLRMGQRVWVEDYGPGKCNDRGSAIKGWKIDLCFETLEEAKEWGRKLIKVYVLED</sequence>
<dbReference type="InterPro" id="IPR059180">
    <property type="entry name" value="3D_YorM"/>
</dbReference>
<dbReference type="InterPro" id="IPR010611">
    <property type="entry name" value="3D_dom"/>
</dbReference>
<organism evidence="4">
    <name type="scientific">marine sediment metagenome</name>
    <dbReference type="NCBI Taxonomy" id="412755"/>
    <lineage>
        <taxon>unclassified sequences</taxon>
        <taxon>metagenomes</taxon>
        <taxon>ecological metagenomes</taxon>
    </lineage>
</organism>
<dbReference type="AlphaFoldDB" id="X1TBU7"/>
<dbReference type="CDD" id="cd14667">
    <property type="entry name" value="3D_containing_proteins"/>
    <property type="match status" value="1"/>
</dbReference>
<keyword evidence="2" id="KW-0472">Membrane</keyword>
<dbReference type="Pfam" id="PF06725">
    <property type="entry name" value="3D"/>
    <property type="match status" value="1"/>
</dbReference>
<keyword evidence="2" id="KW-0812">Transmembrane</keyword>
<dbReference type="GO" id="GO:0009254">
    <property type="term" value="P:peptidoglycan turnover"/>
    <property type="evidence" value="ECO:0007669"/>
    <property type="project" value="InterPro"/>
</dbReference>
<evidence type="ECO:0000259" key="3">
    <source>
        <dbReference type="Pfam" id="PF06725"/>
    </source>
</evidence>
<dbReference type="GO" id="GO:0019867">
    <property type="term" value="C:outer membrane"/>
    <property type="evidence" value="ECO:0007669"/>
    <property type="project" value="InterPro"/>
</dbReference>
<reference evidence="4" key="1">
    <citation type="journal article" date="2014" name="Front. Microbiol.">
        <title>High frequency of phylogenetically diverse reductive dehalogenase-homologous genes in deep subseafloor sedimentary metagenomes.</title>
        <authorList>
            <person name="Kawai M."/>
            <person name="Futagami T."/>
            <person name="Toyoda A."/>
            <person name="Takaki Y."/>
            <person name="Nishi S."/>
            <person name="Hori S."/>
            <person name="Arai W."/>
            <person name="Tsubouchi T."/>
            <person name="Morono Y."/>
            <person name="Uchiyama I."/>
            <person name="Ito T."/>
            <person name="Fujiyama A."/>
            <person name="Inagaki F."/>
            <person name="Takami H."/>
        </authorList>
    </citation>
    <scope>NUCLEOTIDE SEQUENCE</scope>
    <source>
        <strain evidence="4">Expedition CK06-06</strain>
    </source>
</reference>
<feature type="transmembrane region" description="Helical" evidence="2">
    <location>
        <begin position="7"/>
        <end position="24"/>
    </location>
</feature>
<dbReference type="PANTHER" id="PTHR39160:SF4">
    <property type="entry name" value="RESUSCITATION-PROMOTING FACTOR RPFB"/>
    <property type="match status" value="1"/>
</dbReference>
<dbReference type="EMBL" id="BARW01011203">
    <property type="protein sequence ID" value="GAI85035.1"/>
    <property type="molecule type" value="Genomic_DNA"/>
</dbReference>
<feature type="domain" description="3D" evidence="3">
    <location>
        <begin position="68"/>
        <end position="130"/>
    </location>
</feature>
<evidence type="ECO:0000256" key="1">
    <source>
        <dbReference type="ARBA" id="ARBA00022729"/>
    </source>
</evidence>
<protein>
    <recommendedName>
        <fullName evidence="3">3D domain-containing protein</fullName>
    </recommendedName>
</protein>
<dbReference type="PANTHER" id="PTHR39160">
    <property type="entry name" value="CELL WALL-BINDING PROTEIN YOCH"/>
    <property type="match status" value="1"/>
</dbReference>
<keyword evidence="1" id="KW-0732">Signal</keyword>
<keyword evidence="2" id="KW-1133">Transmembrane helix</keyword>
<accession>X1TBU7</accession>
<proteinExistence type="predicted"/>
<evidence type="ECO:0000256" key="2">
    <source>
        <dbReference type="SAM" id="Phobius"/>
    </source>
</evidence>
<dbReference type="GO" id="GO:0004553">
    <property type="term" value="F:hydrolase activity, hydrolyzing O-glycosyl compounds"/>
    <property type="evidence" value="ECO:0007669"/>
    <property type="project" value="InterPro"/>
</dbReference>
<evidence type="ECO:0000313" key="4">
    <source>
        <dbReference type="EMBL" id="GAI85035.1"/>
    </source>
</evidence>
<gene>
    <name evidence="4" type="ORF">S12H4_21703</name>
</gene>